<protein>
    <recommendedName>
        <fullName evidence="5">Protein kinase domain-containing protein</fullName>
    </recommendedName>
</protein>
<feature type="compositionally biased region" description="Polar residues" evidence="4">
    <location>
        <begin position="127"/>
        <end position="145"/>
    </location>
</feature>
<dbReference type="InterPro" id="IPR017441">
    <property type="entry name" value="Protein_kinase_ATP_BS"/>
</dbReference>
<dbReference type="PROSITE" id="PS00107">
    <property type="entry name" value="PROTEIN_KINASE_ATP"/>
    <property type="match status" value="1"/>
</dbReference>
<dbReference type="CDD" id="cd14066">
    <property type="entry name" value="STKc_IRAK"/>
    <property type="match status" value="1"/>
</dbReference>
<feature type="region of interest" description="Disordered" evidence="4">
    <location>
        <begin position="542"/>
        <end position="592"/>
    </location>
</feature>
<feature type="compositionally biased region" description="Polar residues" evidence="4">
    <location>
        <begin position="813"/>
        <end position="822"/>
    </location>
</feature>
<evidence type="ECO:0000256" key="2">
    <source>
        <dbReference type="ARBA" id="ARBA00022840"/>
    </source>
</evidence>
<feature type="domain" description="Protein kinase" evidence="5">
    <location>
        <begin position="182"/>
        <end position="478"/>
    </location>
</feature>
<sequence>MASARTSSESTWGMLPCSSRKYIDEIPPDQRANLCTEIDYTIHKNEGYWQKLIGRLGFDETRSKKFRLSFEMHGSPTDNLLRDCSYRMLRIRHLYKILMEIGLVHVAEEYLSEYDTEETLPPCPVPSHTSPSSNFGPQQRANSTAPFGHGLDKDIQKKGVSWMAIDTYHFSFEEIKKGTNNFSSNVELGAGAFGKVYKVVLNNTLFACKVLKIDSENPLTTSIIETHRQHDDLRNELNYLAEYRHPNVIALYGWSLDGPDPCLIYDYMKNGSLQDRLQCLNGSKPMQWDIRVKVSCGAARGLQFLHTMKSKPLIHGDIKTANILLDHSYTAKLGDFGLAREMPRNATTGSYIRLGNEHTPGTLGYLANEYITTKKLSVQVDTYAFGVVLLELYTGRRAYDRNKDTPLLRDYLHNIADEAEDIGEERSNEMLMELIDPQIAKLPPEIALRFVKLSLSCCHEKRKERPKMADTLSILEQINRSLSTSCGKELDDFLPPLTDGGSTQSMGIPLRSLESGYPNYNDPSLADLRSLRRGPVESVDHSLLAGSIPSQTSGKSRKSSTVSLERQFEQIRLNRPSSSDESDSQGRSSTETTYSGFYVTGMQGGATCDMGFQLPQYGYYPSPFISGGAVVHHPSQYQPPANVRAPYNPHGDRNSVPPNEDNDLYGAGPYSCPAQHSKRTNLENPYNLDLSRTQKPSCTCNAAPPPTLPSPLQASPWVGQIECVPDTFTSIDLDGKQKPGQLGEGQSVRGHDLSIAADMAGPSSERGHDPIDSRPMVPQAGSFHFQNSNPPLSITPAKESLIEKLKENSSYTQIFGRSQRQPTEGVYDNAVP</sequence>
<dbReference type="PANTHER" id="PTHR47989:SF47">
    <property type="entry name" value="SERINE_THREONINE-PROTEIN KINASE PBL28-RELATED"/>
    <property type="match status" value="1"/>
</dbReference>
<organism evidence="6 7">
    <name type="scientific">Clavelina lepadiformis</name>
    <name type="common">Light-bulb sea squirt</name>
    <name type="synonym">Ascidia lepadiformis</name>
    <dbReference type="NCBI Taxonomy" id="159417"/>
    <lineage>
        <taxon>Eukaryota</taxon>
        <taxon>Metazoa</taxon>
        <taxon>Chordata</taxon>
        <taxon>Tunicata</taxon>
        <taxon>Ascidiacea</taxon>
        <taxon>Aplousobranchia</taxon>
        <taxon>Clavelinidae</taxon>
        <taxon>Clavelina</taxon>
    </lineage>
</organism>
<evidence type="ECO:0000256" key="3">
    <source>
        <dbReference type="PROSITE-ProRule" id="PRU10141"/>
    </source>
</evidence>
<evidence type="ECO:0000256" key="4">
    <source>
        <dbReference type="SAM" id="MobiDB-lite"/>
    </source>
</evidence>
<dbReference type="PANTHER" id="PTHR47989">
    <property type="entry name" value="OS01G0750732 PROTEIN"/>
    <property type="match status" value="1"/>
</dbReference>
<dbReference type="SMART" id="SM00220">
    <property type="entry name" value="S_TKc"/>
    <property type="match status" value="1"/>
</dbReference>
<dbReference type="Pfam" id="PF00069">
    <property type="entry name" value="Pkinase"/>
    <property type="match status" value="1"/>
</dbReference>
<keyword evidence="7" id="KW-1185">Reference proteome</keyword>
<gene>
    <name evidence="6" type="ORF">CVLEPA_LOCUS22944</name>
</gene>
<dbReference type="InterPro" id="IPR011009">
    <property type="entry name" value="Kinase-like_dom_sf"/>
</dbReference>
<keyword evidence="1 3" id="KW-0547">Nucleotide-binding</keyword>
<evidence type="ECO:0000313" key="7">
    <source>
        <dbReference type="Proteomes" id="UP001642483"/>
    </source>
</evidence>
<evidence type="ECO:0000259" key="5">
    <source>
        <dbReference type="PROSITE" id="PS50011"/>
    </source>
</evidence>
<dbReference type="PROSITE" id="PS00108">
    <property type="entry name" value="PROTEIN_KINASE_ST"/>
    <property type="match status" value="1"/>
</dbReference>
<dbReference type="Gene3D" id="1.10.533.10">
    <property type="entry name" value="Death Domain, Fas"/>
    <property type="match status" value="1"/>
</dbReference>
<keyword evidence="2 3" id="KW-0067">ATP-binding</keyword>
<dbReference type="InterPro" id="IPR011029">
    <property type="entry name" value="DEATH-like_dom_sf"/>
</dbReference>
<dbReference type="PROSITE" id="PS50011">
    <property type="entry name" value="PROTEIN_KINASE_DOM"/>
    <property type="match status" value="1"/>
</dbReference>
<accession>A0ABP0GH90</accession>
<proteinExistence type="predicted"/>
<feature type="region of interest" description="Disordered" evidence="4">
    <location>
        <begin position="646"/>
        <end position="681"/>
    </location>
</feature>
<dbReference type="Gene3D" id="1.10.510.10">
    <property type="entry name" value="Transferase(Phosphotransferase) domain 1"/>
    <property type="match status" value="1"/>
</dbReference>
<comment type="caution">
    <text evidence="6">The sequence shown here is derived from an EMBL/GenBank/DDBJ whole genome shotgun (WGS) entry which is preliminary data.</text>
</comment>
<dbReference type="InterPro" id="IPR008271">
    <property type="entry name" value="Ser/Thr_kinase_AS"/>
</dbReference>
<feature type="compositionally biased region" description="Polar residues" evidence="4">
    <location>
        <begin position="548"/>
        <end position="564"/>
    </location>
</feature>
<feature type="region of interest" description="Disordered" evidence="4">
    <location>
        <begin position="121"/>
        <end position="149"/>
    </location>
</feature>
<dbReference type="Proteomes" id="UP001642483">
    <property type="component" value="Unassembled WGS sequence"/>
</dbReference>
<evidence type="ECO:0000313" key="6">
    <source>
        <dbReference type="EMBL" id="CAK8690318.1"/>
    </source>
</evidence>
<name>A0ABP0GH90_CLALP</name>
<dbReference type="SUPFAM" id="SSF56112">
    <property type="entry name" value="Protein kinase-like (PK-like)"/>
    <property type="match status" value="1"/>
</dbReference>
<dbReference type="EMBL" id="CAWYQH010000114">
    <property type="protein sequence ID" value="CAK8690318.1"/>
    <property type="molecule type" value="Genomic_DNA"/>
</dbReference>
<dbReference type="Gene3D" id="3.30.200.20">
    <property type="entry name" value="Phosphorylase Kinase, domain 1"/>
    <property type="match status" value="1"/>
</dbReference>
<evidence type="ECO:0000256" key="1">
    <source>
        <dbReference type="ARBA" id="ARBA00022741"/>
    </source>
</evidence>
<dbReference type="InterPro" id="IPR000719">
    <property type="entry name" value="Prot_kinase_dom"/>
</dbReference>
<feature type="binding site" evidence="3">
    <location>
        <position position="209"/>
    </location>
    <ligand>
        <name>ATP</name>
        <dbReference type="ChEBI" id="CHEBI:30616"/>
    </ligand>
</feature>
<feature type="region of interest" description="Disordered" evidence="4">
    <location>
        <begin position="813"/>
        <end position="832"/>
    </location>
</feature>
<reference evidence="6 7" key="1">
    <citation type="submission" date="2024-02" db="EMBL/GenBank/DDBJ databases">
        <authorList>
            <person name="Daric V."/>
            <person name="Darras S."/>
        </authorList>
    </citation>
    <scope>NUCLEOTIDE SEQUENCE [LARGE SCALE GENOMIC DNA]</scope>
</reference>
<dbReference type="SUPFAM" id="SSF47986">
    <property type="entry name" value="DEATH domain"/>
    <property type="match status" value="1"/>
</dbReference>